<feature type="signal peptide" evidence="2">
    <location>
        <begin position="1"/>
        <end position="21"/>
    </location>
</feature>
<dbReference type="Proteomes" id="UP001174908">
    <property type="component" value="Unassembled WGS sequence"/>
</dbReference>
<organism evidence="3 4">
    <name type="scientific">Variovorax dokdonensis</name>
    <dbReference type="NCBI Taxonomy" id="344883"/>
    <lineage>
        <taxon>Bacteria</taxon>
        <taxon>Pseudomonadati</taxon>
        <taxon>Pseudomonadota</taxon>
        <taxon>Betaproteobacteria</taxon>
        <taxon>Burkholderiales</taxon>
        <taxon>Comamonadaceae</taxon>
        <taxon>Variovorax</taxon>
    </lineage>
</organism>
<dbReference type="InterPro" id="IPR024447">
    <property type="entry name" value="YXWGXW_rpt"/>
</dbReference>
<evidence type="ECO:0000313" key="3">
    <source>
        <dbReference type="EMBL" id="MDM0046828.1"/>
    </source>
</evidence>
<evidence type="ECO:0000256" key="2">
    <source>
        <dbReference type="SAM" id="SignalP"/>
    </source>
</evidence>
<accession>A0ABT7NFU9</accession>
<comment type="caution">
    <text evidence="3">The sequence shown here is derived from an EMBL/GenBank/DDBJ whole genome shotgun (WGS) entry which is preliminary data.</text>
</comment>
<keyword evidence="4" id="KW-1185">Reference proteome</keyword>
<feature type="region of interest" description="Disordered" evidence="1">
    <location>
        <begin position="100"/>
        <end position="122"/>
    </location>
</feature>
<protein>
    <submittedName>
        <fullName evidence="3">YXWGXW repeat-containing protein</fullName>
    </submittedName>
</protein>
<dbReference type="RefSeq" id="WP_286661936.1">
    <property type="nucleotide sequence ID" value="NZ_JASZYV010000004.1"/>
</dbReference>
<dbReference type="Pfam" id="PF12779">
    <property type="entry name" value="WXXGXW"/>
    <property type="match status" value="2"/>
</dbReference>
<gene>
    <name evidence="3" type="ORF">QTH91_20215</name>
</gene>
<proteinExistence type="predicted"/>
<name>A0ABT7NFU9_9BURK</name>
<feature type="chain" id="PRO_5045526772" evidence="2">
    <location>
        <begin position="22"/>
        <end position="122"/>
    </location>
</feature>
<keyword evidence="2" id="KW-0732">Signal</keyword>
<evidence type="ECO:0000313" key="4">
    <source>
        <dbReference type="Proteomes" id="UP001174908"/>
    </source>
</evidence>
<reference evidence="3" key="1">
    <citation type="submission" date="2023-06" db="EMBL/GenBank/DDBJ databases">
        <authorList>
            <person name="Jiang Y."/>
            <person name="Liu Q."/>
        </authorList>
    </citation>
    <scope>NUCLEOTIDE SEQUENCE</scope>
    <source>
        <strain evidence="3">CGMCC 1.12089</strain>
    </source>
</reference>
<sequence>MRIASWAVAVVMTLPPLVSQAQVSVNINVPGVIAVAPPAPRYEAIPGPRSGQVWIHGHWYWGNNDYVWRPGRWEPARPDYDYTQGRWVRADGGYRWVEGDWKPRGGHGNGHCPPGQAKKGRC</sequence>
<evidence type="ECO:0000256" key="1">
    <source>
        <dbReference type="SAM" id="MobiDB-lite"/>
    </source>
</evidence>
<dbReference type="EMBL" id="JASZYV010000004">
    <property type="protein sequence ID" value="MDM0046828.1"/>
    <property type="molecule type" value="Genomic_DNA"/>
</dbReference>